<evidence type="ECO:0000256" key="1">
    <source>
        <dbReference type="SAM" id="MobiDB-lite"/>
    </source>
</evidence>
<reference evidence="2 4" key="1">
    <citation type="submission" date="2016-11" db="EMBL/GenBank/DDBJ databases">
        <title>The macronuclear genome of Stentor coeruleus: a giant cell with tiny introns.</title>
        <authorList>
            <person name="Slabodnick M."/>
            <person name="Ruby J.G."/>
            <person name="Reiff S.B."/>
            <person name="Swart E.C."/>
            <person name="Gosai S."/>
            <person name="Prabakaran S."/>
            <person name="Witkowska E."/>
            <person name="Larue G.E."/>
            <person name="Fisher S."/>
            <person name="Freeman R.M."/>
            <person name="Gunawardena J."/>
            <person name="Chu W."/>
            <person name="Stover N.A."/>
            <person name="Gregory B.D."/>
            <person name="Nowacki M."/>
            <person name="Derisi J."/>
            <person name="Roy S.W."/>
            <person name="Marshall W.F."/>
            <person name="Sood P."/>
        </authorList>
    </citation>
    <scope>NUCLEOTIDE SEQUENCE [LARGE SCALE GENOMIC DNA]</scope>
    <source>
        <strain evidence="2">WM001</strain>
    </source>
</reference>
<gene>
    <name evidence="3" type="ORF">SteCoe_15961</name>
    <name evidence="2" type="ORF">SteCoe_19414</name>
</gene>
<sequence length="229" mass="26185">MKKAHTKRLSIPCYFVQTEKQKELVEKKKCSRLQSDRNSSTSPISTGQSKIKKLRQGLKSFTRHHSPHQSLSITLSLHDKKLSMKEKKIAKNSPPRGTIKSKVPSHTIKKKKIPKKPLKPQEKLTILDGKPVKHAPKIFENQIFLDIYDDLGQHDRIIEIQETLNSENPETPIIIYDNLEYPSLEDSNPRPPGNSFLETSQDSHNILSGKGNCELFAKLELMAKKQYKV</sequence>
<dbReference type="Proteomes" id="UP000187209">
    <property type="component" value="Unassembled WGS sequence"/>
</dbReference>
<protein>
    <submittedName>
        <fullName evidence="2">Uncharacterized protein</fullName>
    </submittedName>
</protein>
<dbReference type="AlphaFoldDB" id="A0A1R2BUD3"/>
<dbReference type="EMBL" id="MPUH01000427">
    <property type="protein sequence ID" value="OMJ80370.1"/>
    <property type="molecule type" value="Genomic_DNA"/>
</dbReference>
<name>A0A1R2BUD3_9CILI</name>
<feature type="compositionally biased region" description="Basic residues" evidence="1">
    <location>
        <begin position="107"/>
        <end position="116"/>
    </location>
</feature>
<comment type="caution">
    <text evidence="2">The sequence shown here is derived from an EMBL/GenBank/DDBJ whole genome shotgun (WGS) entry which is preliminary data.</text>
</comment>
<feature type="region of interest" description="Disordered" evidence="1">
    <location>
        <begin position="26"/>
        <end position="54"/>
    </location>
</feature>
<evidence type="ECO:0000313" key="4">
    <source>
        <dbReference type="Proteomes" id="UP000187209"/>
    </source>
</evidence>
<accession>A0A1R2BUD3</accession>
<feature type="compositionally biased region" description="Polar residues" evidence="1">
    <location>
        <begin position="32"/>
        <end position="49"/>
    </location>
</feature>
<organism evidence="2 4">
    <name type="scientific">Stentor coeruleus</name>
    <dbReference type="NCBI Taxonomy" id="5963"/>
    <lineage>
        <taxon>Eukaryota</taxon>
        <taxon>Sar</taxon>
        <taxon>Alveolata</taxon>
        <taxon>Ciliophora</taxon>
        <taxon>Postciliodesmatophora</taxon>
        <taxon>Heterotrichea</taxon>
        <taxon>Heterotrichida</taxon>
        <taxon>Stentoridae</taxon>
        <taxon>Stentor</taxon>
    </lineage>
</organism>
<dbReference type="EMBL" id="MPUH01000313">
    <property type="protein sequence ID" value="OMJ83182.1"/>
    <property type="molecule type" value="Genomic_DNA"/>
</dbReference>
<evidence type="ECO:0000313" key="2">
    <source>
        <dbReference type="EMBL" id="OMJ80370.1"/>
    </source>
</evidence>
<keyword evidence="4" id="KW-1185">Reference proteome</keyword>
<evidence type="ECO:0000313" key="3">
    <source>
        <dbReference type="EMBL" id="OMJ83182.1"/>
    </source>
</evidence>
<proteinExistence type="predicted"/>
<feature type="region of interest" description="Disordered" evidence="1">
    <location>
        <begin position="88"/>
        <end position="116"/>
    </location>
</feature>